<keyword evidence="2 4" id="KW-0064">Aspartyl protease</keyword>
<dbReference type="InterPro" id="IPR034164">
    <property type="entry name" value="Pepsin-like_dom"/>
</dbReference>
<dbReference type="InterPro" id="IPR001969">
    <property type="entry name" value="Aspartic_peptidase_AS"/>
</dbReference>
<dbReference type="Proteomes" id="UP000683000">
    <property type="component" value="Unassembled WGS sequence"/>
</dbReference>
<keyword evidence="4" id="KW-0378">Hydrolase</keyword>
<evidence type="ECO:0000256" key="3">
    <source>
        <dbReference type="PIRSR" id="PIRSR601461-1"/>
    </source>
</evidence>
<feature type="active site" evidence="3">
    <location>
        <position position="274"/>
    </location>
</feature>
<evidence type="ECO:0000256" key="5">
    <source>
        <dbReference type="SAM" id="SignalP"/>
    </source>
</evidence>
<dbReference type="InterPro" id="IPR033121">
    <property type="entry name" value="PEPTIDASE_A1"/>
</dbReference>
<name>A0A8I2YZW3_9AGAM</name>
<evidence type="ECO:0000313" key="7">
    <source>
        <dbReference type="EMBL" id="KAG6381895.1"/>
    </source>
</evidence>
<dbReference type="CDD" id="cd05471">
    <property type="entry name" value="pepsin_like"/>
    <property type="match status" value="1"/>
</dbReference>
<dbReference type="PRINTS" id="PR00792">
    <property type="entry name" value="PEPSIN"/>
</dbReference>
<comment type="similarity">
    <text evidence="1 4">Belongs to the peptidase A1 family.</text>
</comment>
<dbReference type="GO" id="GO:0006508">
    <property type="term" value="P:proteolysis"/>
    <property type="evidence" value="ECO:0007669"/>
    <property type="project" value="UniProtKB-KW"/>
</dbReference>
<dbReference type="Pfam" id="PF00026">
    <property type="entry name" value="Asp"/>
    <property type="match status" value="1"/>
</dbReference>
<feature type="signal peptide" evidence="5">
    <location>
        <begin position="1"/>
        <end position="20"/>
    </location>
</feature>
<proteinExistence type="inferred from homology"/>
<comment type="caution">
    <text evidence="7">The sequence shown here is derived from an EMBL/GenBank/DDBJ whole genome shotgun (WGS) entry which is preliminary data.</text>
</comment>
<dbReference type="Gene3D" id="2.40.70.10">
    <property type="entry name" value="Acid Proteases"/>
    <property type="match status" value="2"/>
</dbReference>
<keyword evidence="4 7" id="KW-0645">Protease</keyword>
<keyword evidence="8" id="KW-1185">Reference proteome</keyword>
<feature type="domain" description="Peptidase A1" evidence="6">
    <location>
        <begin position="79"/>
        <end position="392"/>
    </location>
</feature>
<sequence>MFHSKALLSLILISSAVVDASPLSRSTGKATLSFATRINESGTLNIVDKDRARAQAFKNAGHLGKRDGSISVTNAAMTYTAQVGVGNPATEYTLLIDTGSSNTWIGASKTYSQTSTSQDTGNTVSVSYGSGSFSGEEWTDTVTLGSGLVIEDQSIGVASSATGFAGVDGILGIGPVGLTADTVSNTDTVPTVTDNLLSQGTISEEVIGIYYAPASESSSTGELTFGGYDKSMITSSVRYTSLTTSSPASNYWGINQSISYGGTTIQSTTSGIVDTGTTLILIASDAFQQYQSATGGTLDDTTGLLTITSTQYSDLQSLSFNIGDTSYDLSPNAQIWPRSLNSAIGGSSGSIYLVVSDLGSSSGSGLDFIDGYTFLERYYSVFDATNGRVGFATTAYTDATIN</sequence>
<dbReference type="PROSITE" id="PS51767">
    <property type="entry name" value="PEPTIDASE_A1"/>
    <property type="match status" value="1"/>
</dbReference>
<dbReference type="InterPro" id="IPR001461">
    <property type="entry name" value="Aspartic_peptidase_A1"/>
</dbReference>
<dbReference type="AlphaFoldDB" id="A0A8I2YZW3"/>
<keyword evidence="5" id="KW-0732">Signal</keyword>
<dbReference type="GO" id="GO:0004190">
    <property type="term" value="F:aspartic-type endopeptidase activity"/>
    <property type="evidence" value="ECO:0007669"/>
    <property type="project" value="UniProtKB-KW"/>
</dbReference>
<evidence type="ECO:0000259" key="6">
    <source>
        <dbReference type="PROSITE" id="PS51767"/>
    </source>
</evidence>
<feature type="chain" id="PRO_5034947933" evidence="5">
    <location>
        <begin position="21"/>
        <end position="402"/>
    </location>
</feature>
<dbReference type="EMBL" id="JAGFBS010000001">
    <property type="protein sequence ID" value="KAG6381895.1"/>
    <property type="molecule type" value="Genomic_DNA"/>
</dbReference>
<dbReference type="PANTHER" id="PTHR47966">
    <property type="entry name" value="BETA-SITE APP-CLEAVING ENZYME, ISOFORM A-RELATED"/>
    <property type="match status" value="1"/>
</dbReference>
<gene>
    <name evidence="7" type="ORF">JVT61DRAFT_512</name>
</gene>
<reference evidence="7" key="1">
    <citation type="submission" date="2021-03" db="EMBL/GenBank/DDBJ databases">
        <title>Evolutionary innovations through gain and loss of genes in the ectomycorrhizal Boletales.</title>
        <authorList>
            <person name="Wu G."/>
            <person name="Miyauchi S."/>
            <person name="Morin E."/>
            <person name="Yang Z.-L."/>
            <person name="Xu J."/>
            <person name="Martin F.M."/>
        </authorList>
    </citation>
    <scope>NUCLEOTIDE SEQUENCE</scope>
    <source>
        <strain evidence="7">BR01</strain>
    </source>
</reference>
<accession>A0A8I2YZW3</accession>
<dbReference type="InterPro" id="IPR021109">
    <property type="entry name" value="Peptidase_aspartic_dom_sf"/>
</dbReference>
<dbReference type="SUPFAM" id="SSF50630">
    <property type="entry name" value="Acid proteases"/>
    <property type="match status" value="1"/>
</dbReference>
<organism evidence="7 8">
    <name type="scientific">Boletus reticuloceps</name>
    <dbReference type="NCBI Taxonomy" id="495285"/>
    <lineage>
        <taxon>Eukaryota</taxon>
        <taxon>Fungi</taxon>
        <taxon>Dikarya</taxon>
        <taxon>Basidiomycota</taxon>
        <taxon>Agaricomycotina</taxon>
        <taxon>Agaricomycetes</taxon>
        <taxon>Agaricomycetidae</taxon>
        <taxon>Boletales</taxon>
        <taxon>Boletineae</taxon>
        <taxon>Boletaceae</taxon>
        <taxon>Boletoideae</taxon>
        <taxon>Boletus</taxon>
    </lineage>
</organism>
<evidence type="ECO:0000256" key="1">
    <source>
        <dbReference type="ARBA" id="ARBA00007447"/>
    </source>
</evidence>
<dbReference type="OrthoDB" id="660550at2759"/>
<protein>
    <submittedName>
        <fullName evidence="7">Acid protease</fullName>
    </submittedName>
</protein>
<dbReference type="PANTHER" id="PTHR47966:SF51">
    <property type="entry name" value="BETA-SITE APP-CLEAVING ENZYME, ISOFORM A-RELATED"/>
    <property type="match status" value="1"/>
</dbReference>
<evidence type="ECO:0000256" key="4">
    <source>
        <dbReference type="RuleBase" id="RU000454"/>
    </source>
</evidence>
<dbReference type="PROSITE" id="PS00141">
    <property type="entry name" value="ASP_PROTEASE"/>
    <property type="match status" value="2"/>
</dbReference>
<evidence type="ECO:0000313" key="8">
    <source>
        <dbReference type="Proteomes" id="UP000683000"/>
    </source>
</evidence>
<evidence type="ECO:0000256" key="2">
    <source>
        <dbReference type="ARBA" id="ARBA00022750"/>
    </source>
</evidence>
<feature type="active site" evidence="3">
    <location>
        <position position="97"/>
    </location>
</feature>